<dbReference type="FunFam" id="1.25.40.20:FF:000898">
    <property type="entry name" value="Protein phosphatase 1 regulatory subunit 12A"/>
    <property type="match status" value="1"/>
</dbReference>
<feature type="compositionally biased region" description="Polar residues" evidence="5">
    <location>
        <begin position="1"/>
        <end position="10"/>
    </location>
</feature>
<organism evidence="6">
    <name type="scientific">Henneguya salminicola</name>
    <name type="common">Myxosporean</name>
    <dbReference type="NCBI Taxonomy" id="69463"/>
    <lineage>
        <taxon>Eukaryota</taxon>
        <taxon>Metazoa</taxon>
        <taxon>Cnidaria</taxon>
        <taxon>Myxozoa</taxon>
        <taxon>Myxosporea</taxon>
        <taxon>Bivalvulida</taxon>
        <taxon>Platysporina</taxon>
        <taxon>Myxobolidae</taxon>
        <taxon>Henneguya</taxon>
    </lineage>
</organism>
<dbReference type="EMBL" id="GHBP01002618">
    <property type="protein sequence ID" value="NDJ93150.1"/>
    <property type="molecule type" value="Transcribed_RNA"/>
</dbReference>
<dbReference type="SUPFAM" id="SSF48403">
    <property type="entry name" value="Ankyrin repeat"/>
    <property type="match status" value="1"/>
</dbReference>
<dbReference type="AlphaFoldDB" id="A0A6G3MGL0"/>
<keyword evidence="1" id="KW-0217">Developmental protein</keyword>
<evidence type="ECO:0000256" key="4">
    <source>
        <dbReference type="PROSITE-ProRule" id="PRU00023"/>
    </source>
</evidence>
<reference evidence="6" key="1">
    <citation type="submission" date="2018-11" db="EMBL/GenBank/DDBJ databases">
        <title>Henneguya salminicola genome and transcriptome.</title>
        <authorList>
            <person name="Yahalomi D."/>
            <person name="Atkinson S.D."/>
            <person name="Neuhof M."/>
            <person name="Chang E.S."/>
            <person name="Philippe H."/>
            <person name="Cartwright P."/>
            <person name="Bartholomew J.L."/>
            <person name="Huchon D."/>
        </authorList>
    </citation>
    <scope>NUCLEOTIDE SEQUENCE</scope>
    <source>
        <strain evidence="6">Hz1</strain>
        <tissue evidence="6">Whole</tissue>
    </source>
</reference>
<evidence type="ECO:0000256" key="3">
    <source>
        <dbReference type="ARBA" id="ARBA00038386"/>
    </source>
</evidence>
<keyword evidence="4" id="KW-0040">ANK repeat</keyword>
<dbReference type="GO" id="GO:0005737">
    <property type="term" value="C:cytoplasm"/>
    <property type="evidence" value="ECO:0007669"/>
    <property type="project" value="TreeGrafter"/>
</dbReference>
<accession>A0A6G3MGL0</accession>
<evidence type="ECO:0000313" key="6">
    <source>
        <dbReference type="EMBL" id="NDJ93150.1"/>
    </source>
</evidence>
<feature type="repeat" description="ANK" evidence="4">
    <location>
        <begin position="109"/>
        <end position="141"/>
    </location>
</feature>
<dbReference type="PROSITE" id="PS50088">
    <property type="entry name" value="ANK_REPEAT"/>
    <property type="match status" value="3"/>
</dbReference>
<feature type="compositionally biased region" description="Basic and acidic residues" evidence="5">
    <location>
        <begin position="13"/>
        <end position="31"/>
    </location>
</feature>
<evidence type="ECO:0000256" key="1">
    <source>
        <dbReference type="ARBA" id="ARBA00022473"/>
    </source>
</evidence>
<dbReference type="PROSITE" id="PS50297">
    <property type="entry name" value="ANK_REP_REGION"/>
    <property type="match status" value="3"/>
</dbReference>
<name>A0A6G3MGL0_HENSL</name>
<feature type="region of interest" description="Disordered" evidence="5">
    <location>
        <begin position="1"/>
        <end position="31"/>
    </location>
</feature>
<dbReference type="Gene3D" id="1.25.40.20">
    <property type="entry name" value="Ankyrin repeat-containing domain"/>
    <property type="match status" value="2"/>
</dbReference>
<keyword evidence="2" id="KW-0677">Repeat</keyword>
<proteinExistence type="inferred from homology"/>
<dbReference type="GO" id="GO:0019208">
    <property type="term" value="F:phosphatase regulator activity"/>
    <property type="evidence" value="ECO:0007669"/>
    <property type="project" value="TreeGrafter"/>
</dbReference>
<dbReference type="PANTHER" id="PTHR24179:SF21">
    <property type="entry name" value="MYOSIN BINDING SUBUNIT, ISOFORM O"/>
    <property type="match status" value="1"/>
</dbReference>
<feature type="repeat" description="ANK" evidence="4">
    <location>
        <begin position="76"/>
        <end position="108"/>
    </location>
</feature>
<dbReference type="GO" id="GO:0004857">
    <property type="term" value="F:enzyme inhibitor activity"/>
    <property type="evidence" value="ECO:0007669"/>
    <property type="project" value="TreeGrafter"/>
</dbReference>
<dbReference type="Pfam" id="PF00023">
    <property type="entry name" value="Ank"/>
    <property type="match status" value="1"/>
</dbReference>
<dbReference type="InterPro" id="IPR051226">
    <property type="entry name" value="PP1_Regulatory_Subunit"/>
</dbReference>
<protein>
    <submittedName>
        <fullName evidence="6">Protein phosphatase 1 regulatory subunit 12A (Trinotate prediction)</fullName>
    </submittedName>
</protein>
<evidence type="ECO:0000256" key="5">
    <source>
        <dbReference type="SAM" id="MobiDB-lite"/>
    </source>
</evidence>
<sequence>MDTTNRSTSSHIRKAEAMNKWPDSETGKASDKHPLTRIKIKFDYGVMLLDAVGKSDIEETLRLLELGADVNYANADGLTSLHKACVDENFPFVKALVDNGANIEACDIEGWTPLHAAACGSSLEIIKFLVNKGANIVAVNSEGQLPIDLTNDDQIENYLENEIVQKDIDLDEARESEEKIMMSDATKWMNEGKLVDLRDSQGATPLHVAASKGYLDVIKLISVI</sequence>
<dbReference type="PANTHER" id="PTHR24179">
    <property type="entry name" value="PROTEIN PHOSPHATASE 1 REGULATORY SUBUNIT 12"/>
    <property type="match status" value="1"/>
</dbReference>
<dbReference type="InterPro" id="IPR036770">
    <property type="entry name" value="Ankyrin_rpt-contain_sf"/>
</dbReference>
<dbReference type="Pfam" id="PF12796">
    <property type="entry name" value="Ank_2"/>
    <property type="match status" value="1"/>
</dbReference>
<evidence type="ECO:0000256" key="2">
    <source>
        <dbReference type="ARBA" id="ARBA00022737"/>
    </source>
</evidence>
<dbReference type="SMART" id="SM00248">
    <property type="entry name" value="ANK"/>
    <property type="match status" value="3"/>
</dbReference>
<feature type="repeat" description="ANK" evidence="4">
    <location>
        <begin position="201"/>
        <end position="221"/>
    </location>
</feature>
<dbReference type="InterPro" id="IPR002110">
    <property type="entry name" value="Ankyrin_rpt"/>
</dbReference>
<comment type="similarity">
    <text evidence="3">Belongs to the NRARP family.</text>
</comment>